<accession>A0A0P1KWH9</accession>
<reference evidence="2" key="1">
    <citation type="submission" date="2015-10" db="EMBL/GenBank/DDBJ databases">
        <authorList>
            <person name="Turner D."/>
        </authorList>
    </citation>
    <scope>NUCLEOTIDE SEQUENCE [LARGE SCALE GENOMIC DNA]</scope>
</reference>
<dbReference type="KEGG" id="vg:40103132"/>
<name>A0A0P1KWH9_9CAUD</name>
<keyword evidence="2" id="KW-1185">Reference proteome</keyword>
<dbReference type="OrthoDB" id="38099at10239"/>
<dbReference type="GeneID" id="40103132"/>
<dbReference type="RefSeq" id="YP_009626231.1">
    <property type="nucleotide sequence ID" value="NC_042137.1"/>
</dbReference>
<evidence type="ECO:0000313" key="1">
    <source>
        <dbReference type="EMBL" id="CUS06507.1"/>
    </source>
</evidence>
<dbReference type="Proteomes" id="UP000271981">
    <property type="component" value="Genome"/>
</dbReference>
<evidence type="ECO:0000313" key="2">
    <source>
        <dbReference type="Proteomes" id="UP000271981"/>
    </source>
</evidence>
<gene>
    <name evidence="1" type="primary">LOKI_46</name>
</gene>
<sequence>MNARDRYNTAAFIEVSAKDSPNGVAFCWNVAEQKAIFSKDSVDESYFDLFVAAPVLFQTLDILAVRLSKLNEVLLTNGIDVTDEIDYLVTSAIDAQKIATDGLQEMAARRSNEERKLK</sequence>
<dbReference type="EMBL" id="LN890663">
    <property type="protein sequence ID" value="CUS06507.1"/>
    <property type="molecule type" value="Genomic_DNA"/>
</dbReference>
<organism evidence="1 2">
    <name type="scientific">Acinetobacter phage Loki</name>
    <dbReference type="NCBI Taxonomy" id="1970374"/>
    <lineage>
        <taxon>Viruses</taxon>
        <taxon>Duplodnaviria</taxon>
        <taxon>Heunggongvirae</taxon>
        <taxon>Uroviricota</taxon>
        <taxon>Caudoviricetes</taxon>
        <taxon>Lokivirus</taxon>
        <taxon>Lokivirus loki</taxon>
    </lineage>
</organism>
<proteinExistence type="predicted"/>
<protein>
    <submittedName>
        <fullName evidence="1">Uncharacterized protein</fullName>
    </submittedName>
</protein>